<keyword evidence="2" id="KW-1185">Reference proteome</keyword>
<evidence type="ECO:0000313" key="3">
    <source>
        <dbReference type="WBParaSite" id="SPAL_0001449700.1"/>
    </source>
</evidence>
<feature type="transmembrane region" description="Helical" evidence="1">
    <location>
        <begin position="221"/>
        <end position="243"/>
    </location>
</feature>
<feature type="transmembrane region" description="Helical" evidence="1">
    <location>
        <begin position="146"/>
        <end position="174"/>
    </location>
</feature>
<proteinExistence type="predicted"/>
<sequence>MGSRVTSLLAVIISLLVLIGAVVLVCIGATDFKPKSAKDLLKVNEANLDFSKLLIIDIKEFLNNDKGHGASITSKNGTNLTVGSLITYPTCIYIPLSLNELKDSVKNSSFKLDEKDYEGVKFHIKPSKTASSTIDLCGAHGKFTQIVFIAIGTGIVGAVILSLIIIFTIFILFGFCSSVNIPMFVAIIGVLAFCSGALQGLESKEVATEYGLPKQGNNTFYLLSCICMLLSNLVFVVMMFIAARQRRREIILSAAHQLAPTAGVSSKIAT</sequence>
<dbReference type="AlphaFoldDB" id="A0A0N5C9B4"/>
<feature type="transmembrane region" description="Helical" evidence="1">
    <location>
        <begin position="181"/>
        <end position="201"/>
    </location>
</feature>
<dbReference type="WBParaSite" id="SPAL_0001449700.1">
    <property type="protein sequence ID" value="SPAL_0001449700.1"/>
    <property type="gene ID" value="SPAL_0001449700"/>
</dbReference>
<evidence type="ECO:0000313" key="2">
    <source>
        <dbReference type="Proteomes" id="UP000046392"/>
    </source>
</evidence>
<keyword evidence="1" id="KW-1133">Transmembrane helix</keyword>
<organism evidence="2 3">
    <name type="scientific">Strongyloides papillosus</name>
    <name type="common">Intestinal threadworm</name>
    <dbReference type="NCBI Taxonomy" id="174720"/>
    <lineage>
        <taxon>Eukaryota</taxon>
        <taxon>Metazoa</taxon>
        <taxon>Ecdysozoa</taxon>
        <taxon>Nematoda</taxon>
        <taxon>Chromadorea</taxon>
        <taxon>Rhabditida</taxon>
        <taxon>Tylenchina</taxon>
        <taxon>Panagrolaimomorpha</taxon>
        <taxon>Strongyloidoidea</taxon>
        <taxon>Strongyloididae</taxon>
        <taxon>Strongyloides</taxon>
    </lineage>
</organism>
<evidence type="ECO:0000256" key="1">
    <source>
        <dbReference type="SAM" id="Phobius"/>
    </source>
</evidence>
<name>A0A0N5C9B4_STREA</name>
<accession>A0A0N5C9B4</accession>
<reference evidence="3" key="1">
    <citation type="submission" date="2017-02" db="UniProtKB">
        <authorList>
            <consortium name="WormBaseParasite"/>
        </authorList>
    </citation>
    <scope>IDENTIFICATION</scope>
</reference>
<dbReference type="Proteomes" id="UP000046392">
    <property type="component" value="Unplaced"/>
</dbReference>
<keyword evidence="1" id="KW-0812">Transmembrane</keyword>
<keyword evidence="1" id="KW-0472">Membrane</keyword>
<protein>
    <submittedName>
        <fullName evidence="3">Actin cortical patch SUR7/pH-response regulator pali</fullName>
    </submittedName>
</protein>